<feature type="non-terminal residue" evidence="3">
    <location>
        <position position="622"/>
    </location>
</feature>
<dbReference type="PANTHER" id="PTHR21590">
    <property type="entry name" value="SEA DOMAIN-CONTAINING PROTEIN"/>
    <property type="match status" value="1"/>
</dbReference>
<evidence type="ECO:0000256" key="2">
    <source>
        <dbReference type="SAM" id="Phobius"/>
    </source>
</evidence>
<dbReference type="OrthoDB" id="9939624at2759"/>
<name>Q4SPC0_TETNG</name>
<feature type="compositionally biased region" description="Low complexity" evidence="1">
    <location>
        <begin position="360"/>
        <end position="374"/>
    </location>
</feature>
<feature type="transmembrane region" description="Helical" evidence="2">
    <location>
        <begin position="197"/>
        <end position="220"/>
    </location>
</feature>
<sequence>MSVWLRFFKKSKNEKHKDADLQKRRGGAEELKTQEEVVKRQTEDRLKKQAEREESVNMRVNGVCALRQTGDLSRVDPCLRPKRAGDGHQQTRATPLGRKREHEVRRNLRAALSQGTTRIVPLTIGNSKVAMVNMRRLPGPKNPAEMTYYAKLNGSPITGASAAKTLSSLDSQTMALTLGHFVQVQAEPVVKTPPSNLWIMAILTPLFLLMVVIGMVAFIFCQKNRVIFKTGAFRTFRTRSKPVQGFDYAKKHMGRTGNETTSVTKETLALGLPVRDSLMSLSLEKKVHQDVTSIKRPPSADIHKGGNKESLLVELSCDRTLKKEFMEASCLAQGSDPYDDHSGSLRLITIKPMTAQPTYSYPSSSSHSQDSVVVNGDANHGGLKQKSDIEHYRNKLRQKARRKGYGEVSLSESSSHGYSHRETQHSRHDNAIKEPMTAEEKRASFAGCHKRYSHPREPTYWSRQSLSSPSPVETEMDMLVLRERSRRGIHNNGYDGEPEPFEETNVDHLITSLGFRGGSTGTGNSSLGVKAHCGSDSSTLSSQPSIDEVRKQMHMLLGNAFSLAAPEHDPPSPPNKGYNPSHTSHYSDGVTSAPGTINHPCGGRQRGTGYDDMHQCSLPKPV</sequence>
<evidence type="ECO:0000313" key="3">
    <source>
        <dbReference type="EMBL" id="CAF97512.1"/>
    </source>
</evidence>
<accession>Q4SPC0</accession>
<feature type="region of interest" description="Disordered" evidence="1">
    <location>
        <begin position="358"/>
        <end position="433"/>
    </location>
</feature>
<evidence type="ECO:0000256" key="1">
    <source>
        <dbReference type="SAM" id="MobiDB-lite"/>
    </source>
</evidence>
<feature type="compositionally biased region" description="Basic and acidic residues" evidence="1">
    <location>
        <begin position="419"/>
        <end position="433"/>
    </location>
</feature>
<keyword evidence="2" id="KW-1133">Transmembrane helix</keyword>
<feature type="compositionally biased region" description="Basic and acidic residues" evidence="1">
    <location>
        <begin position="75"/>
        <end position="86"/>
    </location>
</feature>
<feature type="region of interest" description="Disordered" evidence="1">
    <location>
        <begin position="12"/>
        <end position="54"/>
    </location>
</feature>
<protein>
    <submittedName>
        <fullName evidence="3">(spotted green pufferfish) hypothetical protein</fullName>
    </submittedName>
</protein>
<comment type="caution">
    <text evidence="3">The sequence shown here is derived from an EMBL/GenBank/DDBJ whole genome shotgun (WGS) entry which is preliminary data.</text>
</comment>
<dbReference type="PANTHER" id="PTHR21590:SF3">
    <property type="entry name" value="UPF0606 PROTEIN KIAA1549L"/>
    <property type="match status" value="1"/>
</dbReference>
<proteinExistence type="predicted"/>
<reference evidence="3" key="1">
    <citation type="journal article" date="2004" name="Nature">
        <title>Genome duplication in the teleost fish Tetraodon nigroviridis reveals the early vertebrate proto-karyotype.</title>
        <authorList>
            <person name="Jaillon O."/>
            <person name="Aury J.-M."/>
            <person name="Brunet F."/>
            <person name="Petit J.-L."/>
            <person name="Stange-Thomann N."/>
            <person name="Mauceli E."/>
            <person name="Bouneau L."/>
            <person name="Fischer C."/>
            <person name="Ozouf-Costaz C."/>
            <person name="Bernot A."/>
            <person name="Nicaud S."/>
            <person name="Jaffe D."/>
            <person name="Fisher S."/>
            <person name="Lutfalla G."/>
            <person name="Dossat C."/>
            <person name="Segurens B."/>
            <person name="Dasilva C."/>
            <person name="Salanoubat M."/>
            <person name="Levy M."/>
            <person name="Boudet N."/>
            <person name="Castellano S."/>
            <person name="Anthouard V."/>
            <person name="Jubin C."/>
            <person name="Castelli V."/>
            <person name="Katinka M."/>
            <person name="Vacherie B."/>
            <person name="Biemont C."/>
            <person name="Skalli Z."/>
            <person name="Cattolico L."/>
            <person name="Poulain J."/>
            <person name="De Berardinis V."/>
            <person name="Cruaud C."/>
            <person name="Duprat S."/>
            <person name="Brottier P."/>
            <person name="Coutanceau J.-P."/>
            <person name="Gouzy J."/>
            <person name="Parra G."/>
            <person name="Lardier G."/>
            <person name="Chapple C."/>
            <person name="McKernan K.J."/>
            <person name="McEwan P."/>
            <person name="Bosak S."/>
            <person name="Kellis M."/>
            <person name="Volff J.-N."/>
            <person name="Guigo R."/>
            <person name="Zody M.C."/>
            <person name="Mesirov J."/>
            <person name="Lindblad-Toh K."/>
            <person name="Birren B."/>
            <person name="Nusbaum C."/>
            <person name="Kahn D."/>
            <person name="Robinson-Rechavi M."/>
            <person name="Laudet V."/>
            <person name="Schachter V."/>
            <person name="Quetier F."/>
            <person name="Saurin W."/>
            <person name="Scarpelli C."/>
            <person name="Wincker P."/>
            <person name="Lander E.S."/>
            <person name="Weissenbach J."/>
            <person name="Roest Crollius H."/>
        </authorList>
    </citation>
    <scope>NUCLEOTIDE SEQUENCE [LARGE SCALE GENOMIC DNA]</scope>
</reference>
<feature type="compositionally biased region" description="Basic and acidic residues" evidence="1">
    <location>
        <begin position="15"/>
        <end position="54"/>
    </location>
</feature>
<dbReference type="AlphaFoldDB" id="Q4SPC0"/>
<gene>
    <name evidence="3" type="ORF">GSTENG00014911001</name>
</gene>
<dbReference type="EMBL" id="CAAE01014539">
    <property type="protein sequence ID" value="CAF97512.1"/>
    <property type="molecule type" value="Genomic_DNA"/>
</dbReference>
<feature type="region of interest" description="Disordered" evidence="1">
    <location>
        <begin position="563"/>
        <end position="622"/>
    </location>
</feature>
<feature type="compositionally biased region" description="Low complexity" evidence="1">
    <location>
        <begin position="406"/>
        <end position="417"/>
    </location>
</feature>
<dbReference type="InterPro" id="IPR024606">
    <property type="entry name" value="KIAA1549"/>
</dbReference>
<reference evidence="3" key="2">
    <citation type="submission" date="2004-02" db="EMBL/GenBank/DDBJ databases">
        <authorList>
            <consortium name="Genoscope"/>
            <consortium name="Whitehead Institute Centre for Genome Research"/>
        </authorList>
    </citation>
    <scope>NUCLEOTIDE SEQUENCE</scope>
</reference>
<feature type="region of interest" description="Disordered" evidence="1">
    <location>
        <begin position="75"/>
        <end position="101"/>
    </location>
</feature>
<keyword evidence="2" id="KW-0812">Transmembrane</keyword>
<dbReference type="KEGG" id="tng:GSTEN00014911G001"/>
<dbReference type="Pfam" id="PF12877">
    <property type="entry name" value="KIAA1549"/>
    <property type="match status" value="2"/>
</dbReference>
<feature type="compositionally biased region" description="Polar residues" evidence="1">
    <location>
        <begin position="578"/>
        <end position="595"/>
    </location>
</feature>
<keyword evidence="2" id="KW-0472">Membrane</keyword>
<feature type="compositionally biased region" description="Basic residues" evidence="1">
    <location>
        <begin position="394"/>
        <end position="403"/>
    </location>
</feature>
<organism evidence="3">
    <name type="scientific">Tetraodon nigroviridis</name>
    <name type="common">Spotted green pufferfish</name>
    <name type="synonym">Chelonodon nigroviridis</name>
    <dbReference type="NCBI Taxonomy" id="99883"/>
    <lineage>
        <taxon>Eukaryota</taxon>
        <taxon>Metazoa</taxon>
        <taxon>Chordata</taxon>
        <taxon>Craniata</taxon>
        <taxon>Vertebrata</taxon>
        <taxon>Euteleostomi</taxon>
        <taxon>Actinopterygii</taxon>
        <taxon>Neopterygii</taxon>
        <taxon>Teleostei</taxon>
        <taxon>Neoteleostei</taxon>
        <taxon>Acanthomorphata</taxon>
        <taxon>Eupercaria</taxon>
        <taxon>Tetraodontiformes</taxon>
        <taxon>Tetradontoidea</taxon>
        <taxon>Tetraodontidae</taxon>
        <taxon>Tetraodon</taxon>
    </lineage>
</organism>